<evidence type="ECO:0000313" key="6">
    <source>
        <dbReference type="Proteomes" id="UP000073494"/>
    </source>
</evidence>
<reference evidence="5 6" key="1">
    <citation type="submission" date="2016-02" db="EMBL/GenBank/DDBJ databases">
        <authorList>
            <consortium name="Pathogen Informatics"/>
        </authorList>
    </citation>
    <scope>NUCLEOTIDE SEQUENCE [LARGE SCALE GENOMIC DNA]</scope>
    <source>
        <strain evidence="1 5">LSS52</strain>
        <strain evidence="2 6">LSS54</strain>
    </source>
</reference>
<dbReference type="EMBL" id="RRZQ01000007">
    <property type="protein sequence ID" value="RRN50136.1"/>
    <property type="molecule type" value="Genomic_DNA"/>
</dbReference>
<proteinExistence type="predicted"/>
<dbReference type="RefSeq" id="WP_024379791.1">
    <property type="nucleotide sequence ID" value="NZ_CEDY01000034.1"/>
</dbReference>
<sequence>MDIAEYHKSMIEAIANDLFDKVSELIEMHNKDVWLTQQELMDREGISWQEVKKMERFGLQSIKQGKYKKYCLADVNEVKHLMKK</sequence>
<evidence type="ECO:0000313" key="7">
    <source>
        <dbReference type="Proteomes" id="UP000278566"/>
    </source>
</evidence>
<organism evidence="2 6">
    <name type="scientific">Streptococcus suis</name>
    <dbReference type="NCBI Taxonomy" id="1307"/>
    <lineage>
        <taxon>Bacteria</taxon>
        <taxon>Bacillati</taxon>
        <taxon>Bacillota</taxon>
        <taxon>Bacilli</taxon>
        <taxon>Lactobacillales</taxon>
        <taxon>Streptococcaceae</taxon>
        <taxon>Streptococcus</taxon>
    </lineage>
</organism>
<evidence type="ECO:0000313" key="5">
    <source>
        <dbReference type="Proteomes" id="UP000072794"/>
    </source>
</evidence>
<evidence type="ECO:0000313" key="1">
    <source>
        <dbReference type="EMBL" id="CYU88526.1"/>
    </source>
</evidence>
<reference evidence="7 8" key="2">
    <citation type="submission" date="2018-11" db="EMBL/GenBank/DDBJ databases">
        <title>Changes in penicillin susceptibility of Streptococcus suis isolates by amino acid alterations in the penicillin-binding protein.</title>
        <authorList>
            <person name="Niemann L."/>
            <person name="Eichhorn I."/>
        </authorList>
    </citation>
    <scope>NUCLEOTIDE SEQUENCE [LARGE SCALE GENOMIC DNA]</scope>
    <source>
        <strain evidence="3 8">IMT40201</strain>
        <strain evidence="4 7">IMT40738</strain>
    </source>
</reference>
<dbReference type="AlphaFoldDB" id="A0A116LH09"/>
<dbReference type="EMBL" id="FIHD01000017">
    <property type="protein sequence ID" value="CYU92144.1"/>
    <property type="molecule type" value="Genomic_DNA"/>
</dbReference>
<dbReference type="EMBL" id="FIHA01000020">
    <property type="protein sequence ID" value="CYU88526.1"/>
    <property type="molecule type" value="Genomic_DNA"/>
</dbReference>
<evidence type="ECO:0000313" key="3">
    <source>
        <dbReference type="EMBL" id="RRN50136.1"/>
    </source>
</evidence>
<dbReference type="Proteomes" id="UP000073494">
    <property type="component" value="Unassembled WGS sequence"/>
</dbReference>
<evidence type="ECO:0000313" key="2">
    <source>
        <dbReference type="EMBL" id="CYU92144.1"/>
    </source>
</evidence>
<dbReference type="Proteomes" id="UP000072794">
    <property type="component" value="Unassembled WGS sequence"/>
</dbReference>
<dbReference type="EMBL" id="RRZO01000030">
    <property type="protein sequence ID" value="RRN50473.1"/>
    <property type="molecule type" value="Genomic_DNA"/>
</dbReference>
<evidence type="ECO:0000313" key="8">
    <source>
        <dbReference type="Proteomes" id="UP000281324"/>
    </source>
</evidence>
<evidence type="ECO:0000313" key="4">
    <source>
        <dbReference type="EMBL" id="RRN50473.1"/>
    </source>
</evidence>
<accession>A0A116LH09</accession>
<dbReference type="Proteomes" id="UP000281324">
    <property type="component" value="Unassembled WGS sequence"/>
</dbReference>
<name>A0A116LH09_STRSU</name>
<gene>
    <name evidence="3" type="ORF">EI219_05030</name>
    <name evidence="4" type="ORF">EI220_06565</name>
    <name evidence="1" type="ORF">ERS132414_01184</name>
    <name evidence="2" type="ORF">ERS132416_01077</name>
</gene>
<dbReference type="Proteomes" id="UP000278566">
    <property type="component" value="Unassembled WGS sequence"/>
</dbReference>
<protein>
    <submittedName>
        <fullName evidence="2">Phage protein</fullName>
    </submittedName>
</protein>